<feature type="transmembrane region" description="Helical" evidence="1">
    <location>
        <begin position="197"/>
        <end position="214"/>
    </location>
</feature>
<dbReference type="InterPro" id="IPR002656">
    <property type="entry name" value="Acyl_transf_3_dom"/>
</dbReference>
<gene>
    <name evidence="3" type="ORF">BM524_07300</name>
</gene>
<feature type="transmembrane region" description="Helical" evidence="1">
    <location>
        <begin position="46"/>
        <end position="69"/>
    </location>
</feature>
<name>A0AAC9J9H3_9ALTE</name>
<feature type="transmembrane region" description="Helical" evidence="1">
    <location>
        <begin position="312"/>
        <end position="331"/>
    </location>
</feature>
<dbReference type="RefSeq" id="WP_071959032.1">
    <property type="nucleotide sequence ID" value="NZ_CP018024.1"/>
</dbReference>
<sequence length="348" mass="39888">MIETNDSKAINVCRLLCVFFMTFVHVNPGPEVWGEYPNILGYDFFVFFSDILGRASVPALSIISGFLIVNSLAKSNNWLSFAKSKFEKLIVPLVFWNLLMIIFSLLIFWGISSKTSQMRILTSEDITVFKALDLITGIGYNSITEPLNFLRDIFVCALLSPLLVYLCRLNKLIFLFLTWTLCLNFDITPIIMRDGILMFFAIGIVIGLSNEKVFCLSRSKILILLTAVLSLLSSSILSEKLSYEQLTEYFFRLFVASAFMVTSNFIAVNIKQDNARKLGRYSFPLFLSHSIIFTFLWGSWQFLFGKEINNYYAFFYFFAPFLTLGVILLITTTRKFTPEKINSIIWGQ</sequence>
<protein>
    <recommendedName>
        <fullName evidence="2">Acyltransferase 3 domain-containing protein</fullName>
    </recommendedName>
</protein>
<evidence type="ECO:0000313" key="4">
    <source>
        <dbReference type="Proteomes" id="UP000182101"/>
    </source>
</evidence>
<feature type="transmembrane region" description="Helical" evidence="1">
    <location>
        <begin position="9"/>
        <end position="26"/>
    </location>
</feature>
<evidence type="ECO:0000256" key="1">
    <source>
        <dbReference type="SAM" id="Phobius"/>
    </source>
</evidence>
<keyword evidence="1" id="KW-1133">Transmembrane helix</keyword>
<feature type="transmembrane region" description="Helical" evidence="1">
    <location>
        <begin position="282"/>
        <end position="300"/>
    </location>
</feature>
<evidence type="ECO:0000259" key="2">
    <source>
        <dbReference type="Pfam" id="PF01757"/>
    </source>
</evidence>
<feature type="transmembrane region" description="Helical" evidence="1">
    <location>
        <begin position="89"/>
        <end position="111"/>
    </location>
</feature>
<dbReference type="Proteomes" id="UP000182101">
    <property type="component" value="Chromosome"/>
</dbReference>
<keyword evidence="1" id="KW-0472">Membrane</keyword>
<keyword evidence="1" id="KW-0812">Transmembrane</keyword>
<dbReference type="EMBL" id="CP018024">
    <property type="protein sequence ID" value="APD89616.1"/>
    <property type="molecule type" value="Genomic_DNA"/>
</dbReference>
<organism evidence="3 4">
    <name type="scientific">Alteromonas mediterranea</name>
    <dbReference type="NCBI Taxonomy" id="314275"/>
    <lineage>
        <taxon>Bacteria</taxon>
        <taxon>Pseudomonadati</taxon>
        <taxon>Pseudomonadota</taxon>
        <taxon>Gammaproteobacteria</taxon>
        <taxon>Alteromonadales</taxon>
        <taxon>Alteromonadaceae</taxon>
        <taxon>Alteromonas/Salinimonas group</taxon>
        <taxon>Alteromonas</taxon>
    </lineage>
</organism>
<dbReference type="AlphaFoldDB" id="A0AAC9J9H3"/>
<accession>A0AAC9J9H3</accession>
<dbReference type="Pfam" id="PF01757">
    <property type="entry name" value="Acyl_transf_3"/>
    <property type="match status" value="1"/>
</dbReference>
<feature type="transmembrane region" description="Helical" evidence="1">
    <location>
        <begin position="221"/>
        <end position="237"/>
    </location>
</feature>
<feature type="transmembrane region" description="Helical" evidence="1">
    <location>
        <begin position="249"/>
        <end position="270"/>
    </location>
</feature>
<proteinExistence type="predicted"/>
<reference evidence="3 4" key="1">
    <citation type="submission" date="2016-11" db="EMBL/GenBank/DDBJ databases">
        <title>Networking in microbes: conjugative elements and plasmids in the genus Alteromonas.</title>
        <authorList>
            <person name="Lopez-Perez M."/>
            <person name="Ramon-Marco N."/>
            <person name="Rodriguez-Valera F."/>
        </authorList>
    </citation>
    <scope>NUCLEOTIDE SEQUENCE [LARGE SCALE GENOMIC DNA]</scope>
    <source>
        <strain evidence="3 4">CP48</strain>
    </source>
</reference>
<feature type="transmembrane region" description="Helical" evidence="1">
    <location>
        <begin position="149"/>
        <end position="166"/>
    </location>
</feature>
<dbReference type="GO" id="GO:0016747">
    <property type="term" value="F:acyltransferase activity, transferring groups other than amino-acyl groups"/>
    <property type="evidence" value="ECO:0007669"/>
    <property type="project" value="InterPro"/>
</dbReference>
<feature type="domain" description="Acyltransferase 3" evidence="2">
    <location>
        <begin position="9"/>
        <end position="329"/>
    </location>
</feature>
<evidence type="ECO:0000313" key="3">
    <source>
        <dbReference type="EMBL" id="APD89616.1"/>
    </source>
</evidence>
<feature type="transmembrane region" description="Helical" evidence="1">
    <location>
        <begin position="173"/>
        <end position="191"/>
    </location>
</feature>